<protein>
    <submittedName>
        <fullName evidence="10">Choline/carnitine/betaine transport</fullName>
    </submittedName>
</protein>
<feature type="transmembrane region" description="Helical" evidence="9">
    <location>
        <begin position="6"/>
        <end position="23"/>
    </location>
</feature>
<dbReference type="InterPro" id="IPR000060">
    <property type="entry name" value="BCCT_transptr"/>
</dbReference>
<dbReference type="GO" id="GO:0005886">
    <property type="term" value="C:plasma membrane"/>
    <property type="evidence" value="ECO:0007669"/>
    <property type="project" value="UniProtKB-SubCell"/>
</dbReference>
<comment type="caution">
    <text evidence="10">The sequence shown here is derived from an EMBL/GenBank/DDBJ whole genome shotgun (WGS) entry which is preliminary data.</text>
</comment>
<evidence type="ECO:0000256" key="9">
    <source>
        <dbReference type="SAM" id="Phobius"/>
    </source>
</evidence>
<evidence type="ECO:0000256" key="3">
    <source>
        <dbReference type="ARBA" id="ARBA00022448"/>
    </source>
</evidence>
<feature type="transmembrane region" description="Helical" evidence="9">
    <location>
        <begin position="98"/>
        <end position="118"/>
    </location>
</feature>
<evidence type="ECO:0000256" key="2">
    <source>
        <dbReference type="ARBA" id="ARBA00005658"/>
    </source>
</evidence>
<name>A0A4R7G4J8_9MICC</name>
<dbReference type="Pfam" id="PF02028">
    <property type="entry name" value="BCCT"/>
    <property type="match status" value="1"/>
</dbReference>
<comment type="similarity">
    <text evidence="2">Belongs to the BCCT transporter (TC 2.A.15) family.</text>
</comment>
<feature type="transmembrane region" description="Helical" evidence="9">
    <location>
        <begin position="60"/>
        <end position="78"/>
    </location>
</feature>
<organism evidence="10 11">
    <name type="scientific">Nesterenkonia aurantiaca</name>
    <dbReference type="NCBI Taxonomy" id="1436010"/>
    <lineage>
        <taxon>Bacteria</taxon>
        <taxon>Bacillati</taxon>
        <taxon>Actinomycetota</taxon>
        <taxon>Actinomycetes</taxon>
        <taxon>Micrococcales</taxon>
        <taxon>Micrococcaceae</taxon>
        <taxon>Nesterenkonia</taxon>
    </lineage>
</organism>
<evidence type="ECO:0000313" key="11">
    <source>
        <dbReference type="Proteomes" id="UP000294506"/>
    </source>
</evidence>
<keyword evidence="5 9" id="KW-0812">Transmembrane</keyword>
<feature type="transmembrane region" description="Helical" evidence="9">
    <location>
        <begin position="520"/>
        <end position="540"/>
    </location>
</feature>
<evidence type="ECO:0000256" key="1">
    <source>
        <dbReference type="ARBA" id="ARBA00004651"/>
    </source>
</evidence>
<dbReference type="AlphaFoldDB" id="A0A4R7G4J8"/>
<evidence type="ECO:0000256" key="8">
    <source>
        <dbReference type="SAM" id="MobiDB-lite"/>
    </source>
</evidence>
<keyword evidence="7 9" id="KW-0472">Membrane</keyword>
<feature type="transmembrane region" description="Helical" evidence="9">
    <location>
        <begin position="494"/>
        <end position="514"/>
    </location>
</feature>
<keyword evidence="3" id="KW-0813">Transport</keyword>
<feature type="transmembrane region" description="Helical" evidence="9">
    <location>
        <begin position="442"/>
        <end position="468"/>
    </location>
</feature>
<reference evidence="10 11" key="1">
    <citation type="submission" date="2019-03" db="EMBL/GenBank/DDBJ databases">
        <title>Genomic Encyclopedia of Type Strains, Phase III (KMG-III): the genomes of soil and plant-associated and newly described type strains.</title>
        <authorList>
            <person name="Whitman W."/>
        </authorList>
    </citation>
    <scope>NUCLEOTIDE SEQUENCE [LARGE SCALE GENOMIC DNA]</scope>
    <source>
        <strain evidence="10 11">DSM 27373</strain>
    </source>
</reference>
<accession>A0A4R7G4J8</accession>
<dbReference type="EMBL" id="SOAN01000003">
    <property type="protein sequence ID" value="TDS86335.1"/>
    <property type="molecule type" value="Genomic_DNA"/>
</dbReference>
<proteinExistence type="inferred from homology"/>
<dbReference type="PANTHER" id="PTHR30047">
    <property type="entry name" value="HIGH-AFFINITY CHOLINE TRANSPORT PROTEIN-RELATED"/>
    <property type="match status" value="1"/>
</dbReference>
<feature type="transmembrane region" description="Helical" evidence="9">
    <location>
        <begin position="192"/>
        <end position="211"/>
    </location>
</feature>
<evidence type="ECO:0000256" key="7">
    <source>
        <dbReference type="ARBA" id="ARBA00023136"/>
    </source>
</evidence>
<dbReference type="PANTHER" id="PTHR30047:SF7">
    <property type="entry name" value="HIGH-AFFINITY CHOLINE TRANSPORT PROTEIN"/>
    <property type="match status" value="1"/>
</dbReference>
<evidence type="ECO:0000256" key="4">
    <source>
        <dbReference type="ARBA" id="ARBA00022475"/>
    </source>
</evidence>
<feature type="transmembrane region" description="Helical" evidence="9">
    <location>
        <begin position="138"/>
        <end position="159"/>
    </location>
</feature>
<keyword evidence="4" id="KW-1003">Cell membrane</keyword>
<feature type="transmembrane region" description="Helical" evidence="9">
    <location>
        <begin position="277"/>
        <end position="299"/>
    </location>
</feature>
<feature type="compositionally biased region" description="Basic and acidic residues" evidence="8">
    <location>
        <begin position="36"/>
        <end position="48"/>
    </location>
</feature>
<evidence type="ECO:0000313" key="10">
    <source>
        <dbReference type="EMBL" id="TDS86335.1"/>
    </source>
</evidence>
<gene>
    <name evidence="10" type="ORF">EV640_10322</name>
</gene>
<dbReference type="Proteomes" id="UP000294506">
    <property type="component" value="Unassembled WGS sequence"/>
</dbReference>
<dbReference type="GO" id="GO:0022857">
    <property type="term" value="F:transmembrane transporter activity"/>
    <property type="evidence" value="ECO:0007669"/>
    <property type="project" value="InterPro"/>
</dbReference>
<dbReference type="NCBIfam" id="TIGR00842">
    <property type="entry name" value="bcct"/>
    <property type="match status" value="1"/>
</dbReference>
<sequence>MLVPDVLAAACAFVAAGCWLCSLSQGRVTQMNSQDKAPRTVPDAERNGVSRTPGRSRPSGVFIISMAALLSFVLWAALAPENLNLVMTAASTWSSQNIGWAYLVVTAGCIALMVYLGLSRFGKIRLGEDHDRPEFSNWSWIAMICGTVMGIGLISYGAAEPMSHFMVPPHGLAEPETLDAAVRAMQFSYFNWGPNAWALFGVFGLAIAYSTHRRHNTGLISPMLRPVLGKSMDGWAGQLIDIFTIIATLFGTTTSLGLGAAQIAEGVNSLTGIPSDLFVQVIIIGGITVVFTLSAMSGVTRGIKWISKATMLAAAALGVFVLAVGPTSFISNLYFRSMGQFLAEFPMVALLTPGTPEDLQWMQWWTYFMMAWWLSWGAFVGIFLAKISKGRTIREFVVAVLGVPTLVFSLWFTIFGGSAIHLDMFSGNSIGEATLEDTNVTFFALLDALPLAAITSVLTVAMVVLFFVSSADSNTFVLSVLSSRGSMYPSRPMLGVWGLLTGLCAIVLLIAGGLQALQQTALLSAVPFTIIATLLGISLVKELRRDARFVRRAEPRRTVDAEPHTVS</sequence>
<evidence type="ECO:0000256" key="6">
    <source>
        <dbReference type="ARBA" id="ARBA00022989"/>
    </source>
</evidence>
<feature type="transmembrane region" description="Helical" evidence="9">
    <location>
        <begin position="364"/>
        <end position="384"/>
    </location>
</feature>
<comment type="subcellular location">
    <subcellularLocation>
        <location evidence="1">Cell membrane</location>
        <topology evidence="1">Multi-pass membrane protein</topology>
    </subcellularLocation>
</comment>
<feature type="transmembrane region" description="Helical" evidence="9">
    <location>
        <begin position="311"/>
        <end position="335"/>
    </location>
</feature>
<feature type="transmembrane region" description="Helical" evidence="9">
    <location>
        <begin position="232"/>
        <end position="257"/>
    </location>
</feature>
<keyword evidence="11" id="KW-1185">Reference proteome</keyword>
<evidence type="ECO:0000256" key="5">
    <source>
        <dbReference type="ARBA" id="ARBA00022692"/>
    </source>
</evidence>
<feature type="transmembrane region" description="Helical" evidence="9">
    <location>
        <begin position="396"/>
        <end position="422"/>
    </location>
</feature>
<keyword evidence="6 9" id="KW-1133">Transmembrane helix</keyword>
<feature type="region of interest" description="Disordered" evidence="8">
    <location>
        <begin position="32"/>
        <end position="54"/>
    </location>
</feature>